<comment type="caution">
    <text evidence="2">The sequence shown here is derived from an EMBL/GenBank/DDBJ whole genome shotgun (WGS) entry which is preliminary data.</text>
</comment>
<sequence length="119" mass="12284">MAAQITVTAGVTHSTLNTSTASSHTTIAGRPLSHSHHAALLSLLLLAPPPRSCGAELHDDATPSRPSHGPSPLFPTVLTHVDISGGPTRTSEADDKISGSDTSLLMTIFPDFPPSLFPA</sequence>
<reference evidence="2 3" key="1">
    <citation type="submission" date="2019-05" db="EMBL/GenBank/DDBJ databases">
        <title>Another draft genome of Portunus trituberculatus and its Hox gene families provides insights of decapod evolution.</title>
        <authorList>
            <person name="Jeong J.-H."/>
            <person name="Song I."/>
            <person name="Kim S."/>
            <person name="Choi T."/>
            <person name="Kim D."/>
            <person name="Ryu S."/>
            <person name="Kim W."/>
        </authorList>
    </citation>
    <scope>NUCLEOTIDE SEQUENCE [LARGE SCALE GENOMIC DNA]</scope>
    <source>
        <tissue evidence="2">Muscle</tissue>
    </source>
</reference>
<dbReference type="EMBL" id="VSRR010000193">
    <property type="protein sequence ID" value="MPC12008.1"/>
    <property type="molecule type" value="Genomic_DNA"/>
</dbReference>
<proteinExistence type="predicted"/>
<keyword evidence="3" id="KW-1185">Reference proteome</keyword>
<gene>
    <name evidence="2" type="ORF">E2C01_004685</name>
</gene>
<protein>
    <submittedName>
        <fullName evidence="2">Uncharacterized protein</fullName>
    </submittedName>
</protein>
<evidence type="ECO:0000313" key="3">
    <source>
        <dbReference type="Proteomes" id="UP000324222"/>
    </source>
</evidence>
<accession>A0A5B7CSC6</accession>
<evidence type="ECO:0000313" key="2">
    <source>
        <dbReference type="EMBL" id="MPC12008.1"/>
    </source>
</evidence>
<name>A0A5B7CSC6_PORTR</name>
<feature type="region of interest" description="Disordered" evidence="1">
    <location>
        <begin position="52"/>
        <end position="75"/>
    </location>
</feature>
<organism evidence="2 3">
    <name type="scientific">Portunus trituberculatus</name>
    <name type="common">Swimming crab</name>
    <name type="synonym">Neptunus trituberculatus</name>
    <dbReference type="NCBI Taxonomy" id="210409"/>
    <lineage>
        <taxon>Eukaryota</taxon>
        <taxon>Metazoa</taxon>
        <taxon>Ecdysozoa</taxon>
        <taxon>Arthropoda</taxon>
        <taxon>Crustacea</taxon>
        <taxon>Multicrustacea</taxon>
        <taxon>Malacostraca</taxon>
        <taxon>Eumalacostraca</taxon>
        <taxon>Eucarida</taxon>
        <taxon>Decapoda</taxon>
        <taxon>Pleocyemata</taxon>
        <taxon>Brachyura</taxon>
        <taxon>Eubrachyura</taxon>
        <taxon>Portunoidea</taxon>
        <taxon>Portunidae</taxon>
        <taxon>Portuninae</taxon>
        <taxon>Portunus</taxon>
    </lineage>
</organism>
<evidence type="ECO:0000256" key="1">
    <source>
        <dbReference type="SAM" id="MobiDB-lite"/>
    </source>
</evidence>
<dbReference type="Proteomes" id="UP000324222">
    <property type="component" value="Unassembled WGS sequence"/>
</dbReference>
<dbReference type="AlphaFoldDB" id="A0A5B7CSC6"/>